<reference evidence="1" key="1">
    <citation type="submission" date="2021-02" db="EMBL/GenBank/DDBJ databases">
        <authorList>
            <consortium name="DOE Joint Genome Institute"/>
            <person name="Ahrendt S."/>
            <person name="Looney B.P."/>
            <person name="Miyauchi S."/>
            <person name="Morin E."/>
            <person name="Drula E."/>
            <person name="Courty P.E."/>
            <person name="Chicoki N."/>
            <person name="Fauchery L."/>
            <person name="Kohler A."/>
            <person name="Kuo A."/>
            <person name="Labutti K."/>
            <person name="Pangilinan J."/>
            <person name="Lipzen A."/>
            <person name="Riley R."/>
            <person name="Andreopoulos W."/>
            <person name="He G."/>
            <person name="Johnson J."/>
            <person name="Barry K.W."/>
            <person name="Grigoriev I.V."/>
            <person name="Nagy L."/>
            <person name="Hibbett D."/>
            <person name="Henrissat B."/>
            <person name="Matheny P.B."/>
            <person name="Labbe J."/>
            <person name="Martin F."/>
        </authorList>
    </citation>
    <scope>NUCLEOTIDE SEQUENCE</scope>
    <source>
        <strain evidence="1">FP105234-sp</strain>
    </source>
</reference>
<evidence type="ECO:0000313" key="1">
    <source>
        <dbReference type="EMBL" id="KAI0049934.1"/>
    </source>
</evidence>
<proteinExistence type="predicted"/>
<organism evidence="1 2">
    <name type="scientific">Auriscalpium vulgare</name>
    <dbReference type="NCBI Taxonomy" id="40419"/>
    <lineage>
        <taxon>Eukaryota</taxon>
        <taxon>Fungi</taxon>
        <taxon>Dikarya</taxon>
        <taxon>Basidiomycota</taxon>
        <taxon>Agaricomycotina</taxon>
        <taxon>Agaricomycetes</taxon>
        <taxon>Russulales</taxon>
        <taxon>Auriscalpiaceae</taxon>
        <taxon>Auriscalpium</taxon>
    </lineage>
</organism>
<reference evidence="1" key="2">
    <citation type="journal article" date="2022" name="New Phytol.">
        <title>Evolutionary transition to the ectomycorrhizal habit in the genomes of a hyperdiverse lineage of mushroom-forming fungi.</title>
        <authorList>
            <person name="Looney B."/>
            <person name="Miyauchi S."/>
            <person name="Morin E."/>
            <person name="Drula E."/>
            <person name="Courty P.E."/>
            <person name="Kohler A."/>
            <person name="Kuo A."/>
            <person name="LaButti K."/>
            <person name="Pangilinan J."/>
            <person name="Lipzen A."/>
            <person name="Riley R."/>
            <person name="Andreopoulos W."/>
            <person name="He G."/>
            <person name="Johnson J."/>
            <person name="Nolan M."/>
            <person name="Tritt A."/>
            <person name="Barry K.W."/>
            <person name="Grigoriev I.V."/>
            <person name="Nagy L.G."/>
            <person name="Hibbett D."/>
            <person name="Henrissat B."/>
            <person name="Matheny P.B."/>
            <person name="Labbe J."/>
            <person name="Martin F.M."/>
        </authorList>
    </citation>
    <scope>NUCLEOTIDE SEQUENCE</scope>
    <source>
        <strain evidence="1">FP105234-sp</strain>
    </source>
</reference>
<name>A0ACB8S0Y0_9AGAM</name>
<accession>A0ACB8S0Y0</accession>
<evidence type="ECO:0000313" key="2">
    <source>
        <dbReference type="Proteomes" id="UP000814033"/>
    </source>
</evidence>
<dbReference type="Proteomes" id="UP000814033">
    <property type="component" value="Unassembled WGS sequence"/>
</dbReference>
<dbReference type="EMBL" id="MU275867">
    <property type="protein sequence ID" value="KAI0049934.1"/>
    <property type="molecule type" value="Genomic_DNA"/>
</dbReference>
<gene>
    <name evidence="1" type="ORF">FA95DRAFT_759070</name>
</gene>
<keyword evidence="2" id="KW-1185">Reference proteome</keyword>
<comment type="caution">
    <text evidence="1">The sequence shown here is derived from an EMBL/GenBank/DDBJ whole genome shotgun (WGS) entry which is preliminary data.</text>
</comment>
<protein>
    <submittedName>
        <fullName evidence="1">Uncharacterized protein</fullName>
    </submittedName>
</protein>
<sequence length="100" mass="11389">MWGSSGGGRATRLRRPFSPSTQRHTTSPQVCKHQSPSRHLSPDSNSTESPPFQIRRIHPHHCTKTHHNPKPPLKYHLRCCGRLLKLVHKCHTSKVLPGYC</sequence>